<keyword evidence="2" id="KW-1185">Reference proteome</keyword>
<protein>
    <submittedName>
        <fullName evidence="1">Uncharacterized protein</fullName>
    </submittedName>
</protein>
<organism evidence="1 2">
    <name type="scientific">Achromobacter phage Motura</name>
    <dbReference type="NCBI Taxonomy" id="2591403"/>
    <lineage>
        <taxon>Viruses</taxon>
        <taxon>Duplodnaviria</taxon>
        <taxon>Heunggongvirae</taxon>
        <taxon>Uroviricota</taxon>
        <taxon>Caudoviricetes</taxon>
        <taxon>Moturavirus</taxon>
        <taxon>Moturavirus motura</taxon>
    </lineage>
</organism>
<dbReference type="Proteomes" id="UP000320799">
    <property type="component" value="Segment"/>
</dbReference>
<evidence type="ECO:0000313" key="1">
    <source>
        <dbReference type="EMBL" id="QDH83521.1"/>
    </source>
</evidence>
<evidence type="ECO:0000313" key="2">
    <source>
        <dbReference type="Proteomes" id="UP000320799"/>
    </source>
</evidence>
<accession>A0A514CSS0</accession>
<proteinExistence type="predicted"/>
<dbReference type="GeneID" id="56135978"/>
<reference evidence="1 2" key="1">
    <citation type="submission" date="2019-06" db="EMBL/GenBank/DDBJ databases">
        <authorList>
            <person name="Kincaid V.D."/>
            <person name="Fuller A."/>
            <person name="Hodges K."/>
            <person name="Bansal M."/>
            <person name="Essig J."/>
            <person name="Johnson A."/>
        </authorList>
    </citation>
    <scope>NUCLEOTIDE SEQUENCE [LARGE SCALE GENOMIC DNA]</scope>
</reference>
<dbReference type="KEGG" id="vg:56135978"/>
<name>A0A514CSS0_9CAUD</name>
<dbReference type="EMBL" id="MN094788">
    <property type="protein sequence ID" value="QDH83521.1"/>
    <property type="molecule type" value="Genomic_DNA"/>
</dbReference>
<dbReference type="RefSeq" id="YP_009903702.1">
    <property type="nucleotide sequence ID" value="NC_049849.1"/>
</dbReference>
<sequence length="75" mass="8529">MSTSIISDGAELELSAENTEMFRQFLLAMHRYDKATKNTKAEARFAVEDCLGNLLIKCQRLENEVEKLKCTQSQS</sequence>